<dbReference type="STRING" id="89784.SAMN04489725_103235"/>
<dbReference type="RefSeq" id="WP_074692014.1">
    <property type="nucleotide sequence ID" value="NZ_FNOJ01000003.1"/>
</dbReference>
<dbReference type="InterPro" id="IPR020471">
    <property type="entry name" value="AKR"/>
</dbReference>
<evidence type="ECO:0000313" key="8">
    <source>
        <dbReference type="EMBL" id="SDW25614.1"/>
    </source>
</evidence>
<evidence type="ECO:0000313" key="9">
    <source>
        <dbReference type="Proteomes" id="UP000182589"/>
    </source>
</evidence>
<reference evidence="9" key="1">
    <citation type="submission" date="2016-10" db="EMBL/GenBank/DDBJ databases">
        <authorList>
            <person name="Varghese N."/>
        </authorList>
    </citation>
    <scope>NUCLEOTIDE SEQUENCE [LARGE SCALE GENOMIC DNA]</scope>
    <source>
        <strain evidence="9">DSM 12489</strain>
    </source>
</reference>
<dbReference type="PIRSF" id="PIRSF000097">
    <property type="entry name" value="AKR"/>
    <property type="match status" value="1"/>
</dbReference>
<feature type="active site" description="Proton donor" evidence="4">
    <location>
        <position position="55"/>
    </location>
</feature>
<dbReference type="PRINTS" id="PR00069">
    <property type="entry name" value="ALDKETRDTASE"/>
</dbReference>
<feature type="domain" description="NADP-dependent oxidoreductase" evidence="7">
    <location>
        <begin position="29"/>
        <end position="262"/>
    </location>
</feature>
<dbReference type="Proteomes" id="UP000182589">
    <property type="component" value="Unassembled WGS sequence"/>
</dbReference>
<dbReference type="PANTHER" id="PTHR43827">
    <property type="entry name" value="2,5-DIKETO-D-GLUCONIC ACID REDUCTASE"/>
    <property type="match status" value="1"/>
</dbReference>
<evidence type="ECO:0000256" key="3">
    <source>
        <dbReference type="ARBA" id="ARBA00023002"/>
    </source>
</evidence>
<keyword evidence="2" id="KW-0521">NADP</keyword>
<dbReference type="AlphaFoldDB" id="A0A1H2S3A3"/>
<keyword evidence="3" id="KW-0560">Oxidoreductase</keyword>
<feature type="site" description="Lowers pKa of active site Tyr" evidence="6">
    <location>
        <position position="80"/>
    </location>
</feature>
<dbReference type="GO" id="GO:0016616">
    <property type="term" value="F:oxidoreductase activity, acting on the CH-OH group of donors, NAD or NADP as acceptor"/>
    <property type="evidence" value="ECO:0007669"/>
    <property type="project" value="UniProtKB-ARBA"/>
</dbReference>
<evidence type="ECO:0000256" key="2">
    <source>
        <dbReference type="ARBA" id="ARBA00022857"/>
    </source>
</evidence>
<name>A0A1H2S3A3_9BACL</name>
<evidence type="ECO:0000256" key="5">
    <source>
        <dbReference type="PIRSR" id="PIRSR000097-2"/>
    </source>
</evidence>
<organism evidence="8 9">
    <name type="scientific">Alicyclobacillus hesperidum</name>
    <dbReference type="NCBI Taxonomy" id="89784"/>
    <lineage>
        <taxon>Bacteria</taxon>
        <taxon>Bacillati</taxon>
        <taxon>Bacillota</taxon>
        <taxon>Bacilli</taxon>
        <taxon>Bacillales</taxon>
        <taxon>Alicyclobacillaceae</taxon>
        <taxon>Alicyclobacillus</taxon>
    </lineage>
</organism>
<dbReference type="SUPFAM" id="SSF51430">
    <property type="entry name" value="NAD(P)-linked oxidoreductase"/>
    <property type="match status" value="1"/>
</dbReference>
<gene>
    <name evidence="8" type="ORF">SAMN04489725_103235</name>
</gene>
<dbReference type="PANTHER" id="PTHR43827:SF3">
    <property type="entry name" value="NADP-DEPENDENT OXIDOREDUCTASE DOMAIN-CONTAINING PROTEIN"/>
    <property type="match status" value="1"/>
</dbReference>
<evidence type="ECO:0000256" key="4">
    <source>
        <dbReference type="PIRSR" id="PIRSR000097-1"/>
    </source>
</evidence>
<proteinExistence type="inferred from homology"/>
<dbReference type="EMBL" id="FNOJ01000003">
    <property type="protein sequence ID" value="SDW25614.1"/>
    <property type="molecule type" value="Genomic_DNA"/>
</dbReference>
<protein>
    <submittedName>
        <fullName evidence="8">Aldo/keto reductase</fullName>
    </submittedName>
</protein>
<sequence length="274" mass="31436">MTAKHLADTVTLNNGVEMPWFGLGVYKAQAGTEVETAIHYALEAGYRHIDTAALYANEESVGKAIRESGIDRASIFVTTKVWNDDQGYDSTLRAFDASLKRLGMEYVDLYLVHWPISGKYKETWRALETIYEQGRARAIGVSNFQIRHLEDILSDCKVRPTVNQVEYHPLLTQQPLHAYCREHQIQLEAWSPIMRGNLDLPVLQELARKYGKTPAQIVLRWDLQEEVVTIPKSVHRDHIIQNADIFDFELSPEDMEQIRGLNQNHRFGPDPDTY</sequence>
<keyword evidence="9" id="KW-1185">Reference proteome</keyword>
<dbReference type="PROSITE" id="PS00062">
    <property type="entry name" value="ALDOKETO_REDUCTASE_2"/>
    <property type="match status" value="1"/>
</dbReference>
<evidence type="ECO:0000256" key="1">
    <source>
        <dbReference type="ARBA" id="ARBA00007905"/>
    </source>
</evidence>
<dbReference type="InterPro" id="IPR044500">
    <property type="entry name" value="AKR5G"/>
</dbReference>
<dbReference type="Pfam" id="PF00248">
    <property type="entry name" value="Aldo_ket_red"/>
    <property type="match status" value="1"/>
</dbReference>
<dbReference type="InterPro" id="IPR036812">
    <property type="entry name" value="NAD(P)_OxRdtase_dom_sf"/>
</dbReference>
<accession>A0A1H2S3A3</accession>
<dbReference type="Gene3D" id="3.20.20.100">
    <property type="entry name" value="NADP-dependent oxidoreductase domain"/>
    <property type="match status" value="1"/>
</dbReference>
<dbReference type="PROSITE" id="PS00798">
    <property type="entry name" value="ALDOKETO_REDUCTASE_1"/>
    <property type="match status" value="1"/>
</dbReference>
<dbReference type="InterPro" id="IPR023210">
    <property type="entry name" value="NADP_OxRdtase_dom"/>
</dbReference>
<evidence type="ECO:0000259" key="7">
    <source>
        <dbReference type="Pfam" id="PF00248"/>
    </source>
</evidence>
<comment type="similarity">
    <text evidence="1">Belongs to the aldo/keto reductase family.</text>
</comment>
<feature type="binding site" evidence="5">
    <location>
        <position position="113"/>
    </location>
    <ligand>
        <name>substrate</name>
    </ligand>
</feature>
<evidence type="ECO:0000256" key="6">
    <source>
        <dbReference type="PIRSR" id="PIRSR000097-3"/>
    </source>
</evidence>
<dbReference type="FunFam" id="3.20.20.100:FF:000015">
    <property type="entry name" value="Oxidoreductase, aldo/keto reductase family"/>
    <property type="match status" value="1"/>
</dbReference>
<dbReference type="CDD" id="cd19157">
    <property type="entry name" value="AKR_AKR5G1-3"/>
    <property type="match status" value="1"/>
</dbReference>
<dbReference type="InterPro" id="IPR018170">
    <property type="entry name" value="Aldo/ket_reductase_CS"/>
</dbReference>